<protein>
    <submittedName>
        <fullName evidence="2">Uncharacterized protein</fullName>
    </submittedName>
</protein>
<evidence type="ECO:0000256" key="1">
    <source>
        <dbReference type="SAM" id="SignalP"/>
    </source>
</evidence>
<keyword evidence="1" id="KW-0732">Signal</keyword>
<comment type="caution">
    <text evidence="2">The sequence shown here is derived from an EMBL/GenBank/DDBJ whole genome shotgun (WGS) entry which is preliminary data.</text>
</comment>
<dbReference type="Proteomes" id="UP000324897">
    <property type="component" value="Unassembled WGS sequence"/>
</dbReference>
<feature type="non-terminal residue" evidence="2">
    <location>
        <position position="1"/>
    </location>
</feature>
<organism evidence="2 3">
    <name type="scientific">Eragrostis curvula</name>
    <name type="common">weeping love grass</name>
    <dbReference type="NCBI Taxonomy" id="38414"/>
    <lineage>
        <taxon>Eukaryota</taxon>
        <taxon>Viridiplantae</taxon>
        <taxon>Streptophyta</taxon>
        <taxon>Embryophyta</taxon>
        <taxon>Tracheophyta</taxon>
        <taxon>Spermatophyta</taxon>
        <taxon>Magnoliopsida</taxon>
        <taxon>Liliopsida</taxon>
        <taxon>Poales</taxon>
        <taxon>Poaceae</taxon>
        <taxon>PACMAD clade</taxon>
        <taxon>Chloridoideae</taxon>
        <taxon>Eragrostideae</taxon>
        <taxon>Eragrostidinae</taxon>
        <taxon>Eragrostis</taxon>
    </lineage>
</organism>
<dbReference type="EMBL" id="RWGY01000005">
    <property type="protein sequence ID" value="TVU43691.1"/>
    <property type="molecule type" value="Genomic_DNA"/>
</dbReference>
<evidence type="ECO:0000313" key="3">
    <source>
        <dbReference type="Proteomes" id="UP000324897"/>
    </source>
</evidence>
<sequence>MVLLVQRLLQLIPFLRVSCLIPGPPNVASLKQLTIVHSMTSNCHWRQRSIQTKVLHHRKGLTELSEKVMLNSYFQQSRNVTRKKVQTIADGGDSDITHTELDYVAMEKTPEPLEVDYSEAVQIHQTVHCPLLTYKDVVSCSERSQGIIEVPVKFLDLLSVSLFSDKVEEMLEPMADSNSPEDRVPPPFVSPVGRKNVIVASGNDLEQKGKENTSTEQITREVHREAKERTCMIQVTKEDKGKALSCIDKKAEDSNFHASIMDCLELFFKEEVIEARCEKCSKGPQQPSTIGSKDGVQTVASTIDFELIIASNSGGVLEV</sequence>
<dbReference type="Gramene" id="TVU43691">
    <property type="protein sequence ID" value="TVU43691"/>
    <property type="gene ID" value="EJB05_10179"/>
</dbReference>
<proteinExistence type="predicted"/>
<gene>
    <name evidence="2" type="ORF">EJB05_10179</name>
</gene>
<keyword evidence="3" id="KW-1185">Reference proteome</keyword>
<reference evidence="2 3" key="1">
    <citation type="journal article" date="2019" name="Sci. Rep.">
        <title>A high-quality genome of Eragrostis curvula grass provides insights into Poaceae evolution and supports new strategies to enhance forage quality.</title>
        <authorList>
            <person name="Carballo J."/>
            <person name="Santos B.A.C.M."/>
            <person name="Zappacosta D."/>
            <person name="Garbus I."/>
            <person name="Selva J.P."/>
            <person name="Gallo C.A."/>
            <person name="Diaz A."/>
            <person name="Albertini E."/>
            <person name="Caccamo M."/>
            <person name="Echenique V."/>
        </authorList>
    </citation>
    <scope>NUCLEOTIDE SEQUENCE [LARGE SCALE GENOMIC DNA]</scope>
    <source>
        <strain evidence="3">cv. Victoria</strain>
        <tissue evidence="2">Leaf</tissue>
    </source>
</reference>
<dbReference type="AlphaFoldDB" id="A0A5J9W6S9"/>
<feature type="non-terminal residue" evidence="2">
    <location>
        <position position="319"/>
    </location>
</feature>
<feature type="signal peptide" evidence="1">
    <location>
        <begin position="1"/>
        <end position="19"/>
    </location>
</feature>
<evidence type="ECO:0000313" key="2">
    <source>
        <dbReference type="EMBL" id="TVU43691.1"/>
    </source>
</evidence>
<accession>A0A5J9W6S9</accession>
<feature type="chain" id="PRO_5023839835" evidence="1">
    <location>
        <begin position="20"/>
        <end position="319"/>
    </location>
</feature>
<name>A0A5J9W6S9_9POAL</name>